<dbReference type="VEuPathDB" id="TriTrypDB:C4B63_20g41"/>
<feature type="domain" description="Helicase ATP-binding" evidence="10">
    <location>
        <begin position="548"/>
        <end position="715"/>
    </location>
</feature>
<dbReference type="Gene3D" id="3.40.50.300">
    <property type="entry name" value="P-loop containing nucleotide triphosphate hydrolases"/>
    <property type="match status" value="2"/>
</dbReference>
<dbReference type="CDD" id="cd00048">
    <property type="entry name" value="DSRM_SF"/>
    <property type="match status" value="1"/>
</dbReference>
<evidence type="ECO:0000313" key="13">
    <source>
        <dbReference type="Proteomes" id="UP000246121"/>
    </source>
</evidence>
<dbReference type="VEuPathDB" id="TriTrypDB:TcYC6_0035950"/>
<dbReference type="FunFam" id="3.40.50.300:FF:002676">
    <property type="entry name" value="ATP-dependent DEAH-box RNA helicase, putative"/>
    <property type="match status" value="1"/>
</dbReference>
<dbReference type="GO" id="GO:0016787">
    <property type="term" value="F:hydrolase activity"/>
    <property type="evidence" value="ECO:0007669"/>
    <property type="project" value="UniProtKB-KW"/>
</dbReference>
<dbReference type="GO" id="GO:0005524">
    <property type="term" value="F:ATP binding"/>
    <property type="evidence" value="ECO:0007669"/>
    <property type="project" value="UniProtKB-KW"/>
</dbReference>
<evidence type="ECO:0000259" key="11">
    <source>
        <dbReference type="PROSITE" id="PS51194"/>
    </source>
</evidence>
<dbReference type="InterPro" id="IPR007502">
    <property type="entry name" value="Helicase-assoc_dom"/>
</dbReference>
<dbReference type="SMART" id="SM00847">
    <property type="entry name" value="HA2"/>
    <property type="match status" value="1"/>
</dbReference>
<dbReference type="VEuPathDB" id="TriTrypDB:TcBrA4_0122440"/>
<dbReference type="VEuPathDB" id="TriTrypDB:TcCL_NonESM02381"/>
<comment type="catalytic activity">
    <reaction evidence="6">
        <text>ATP + H2O = ADP + phosphate + H(+)</text>
        <dbReference type="Rhea" id="RHEA:13065"/>
        <dbReference type="ChEBI" id="CHEBI:15377"/>
        <dbReference type="ChEBI" id="CHEBI:15378"/>
        <dbReference type="ChEBI" id="CHEBI:30616"/>
        <dbReference type="ChEBI" id="CHEBI:43474"/>
        <dbReference type="ChEBI" id="CHEBI:456216"/>
        <dbReference type="EC" id="3.6.4.13"/>
    </reaction>
</comment>
<evidence type="ECO:0000256" key="4">
    <source>
        <dbReference type="ARBA" id="ARBA00022806"/>
    </source>
</evidence>
<feature type="compositionally biased region" description="Basic and acidic residues" evidence="8">
    <location>
        <begin position="16"/>
        <end position="25"/>
    </location>
</feature>
<dbReference type="Pfam" id="PF00270">
    <property type="entry name" value="DEAD"/>
    <property type="match status" value="1"/>
</dbReference>
<feature type="domain" description="DRBM" evidence="9">
    <location>
        <begin position="280"/>
        <end position="318"/>
    </location>
</feature>
<dbReference type="SUPFAM" id="SSF54768">
    <property type="entry name" value="dsRNA-binding domain-like"/>
    <property type="match status" value="1"/>
</dbReference>
<dbReference type="VEuPathDB" id="TriTrypDB:TCDM_03551"/>
<dbReference type="InterPro" id="IPR014001">
    <property type="entry name" value="Helicase_ATP-bd"/>
</dbReference>
<keyword evidence="2" id="KW-0547">Nucleotide-binding</keyword>
<evidence type="ECO:0000313" key="12">
    <source>
        <dbReference type="EMBL" id="PWU95848.1"/>
    </source>
</evidence>
<name>A0A2V2VKV3_TRYCR</name>
<evidence type="ECO:0000256" key="5">
    <source>
        <dbReference type="ARBA" id="ARBA00022840"/>
    </source>
</evidence>
<dbReference type="InterPro" id="IPR048333">
    <property type="entry name" value="HA2_WH"/>
</dbReference>
<keyword evidence="7" id="KW-0694">RNA-binding</keyword>
<evidence type="ECO:0000256" key="1">
    <source>
        <dbReference type="ARBA" id="ARBA00012552"/>
    </source>
</evidence>
<evidence type="ECO:0000256" key="2">
    <source>
        <dbReference type="ARBA" id="ARBA00022741"/>
    </source>
</evidence>
<comment type="caution">
    <text evidence="12">The sequence shown here is derived from an EMBL/GenBank/DDBJ whole genome shotgun (WGS) entry which is preliminary data.</text>
</comment>
<dbReference type="CDD" id="cd18791">
    <property type="entry name" value="SF2_C_RHA"/>
    <property type="match status" value="1"/>
</dbReference>
<dbReference type="VEuPathDB" id="TriTrypDB:TcCLB.506435.120"/>
<feature type="domain" description="Helicase C-terminal" evidence="11">
    <location>
        <begin position="793"/>
        <end position="971"/>
    </location>
</feature>
<evidence type="ECO:0000259" key="10">
    <source>
        <dbReference type="PROSITE" id="PS51192"/>
    </source>
</evidence>
<feature type="region of interest" description="Disordered" evidence="8">
    <location>
        <begin position="16"/>
        <end position="48"/>
    </location>
</feature>
<organism evidence="12 13">
    <name type="scientific">Trypanosoma cruzi</name>
    <dbReference type="NCBI Taxonomy" id="5693"/>
    <lineage>
        <taxon>Eukaryota</taxon>
        <taxon>Discoba</taxon>
        <taxon>Euglenozoa</taxon>
        <taxon>Kinetoplastea</taxon>
        <taxon>Metakinetoplastina</taxon>
        <taxon>Trypanosomatida</taxon>
        <taxon>Trypanosomatidae</taxon>
        <taxon>Trypanosoma</taxon>
        <taxon>Schizotrypanum</taxon>
    </lineage>
</organism>
<dbReference type="VEuPathDB" id="TriTrypDB:TcG_01955"/>
<sequence length="1399" mass="156279">MRRFFCKSGLLAPAREMRHERDFRGPNRQRRQRGFGEGRSSSNPRNNDEIGILQIKFHTISAMQVDMRAETQIESFLRSQLREDGSSMLLSTNASSLPKVRVINVPRSTLKRAVLEFNVRGIPVRALGQSTRAKRARALCCMHAARLIDHFSVEGTDSSAAPLPLEEGTELNAQGKYLKRVMSIRKTQTLGPPPQPEEYDCWEDYVDESRRHIERQEQERRNEAFQLLRIPHTGNPLVDRAAEMTEQERCTDRLALQKLNNELLGVSKDVNIVRISHRVFVATLTLDSVTNLVATGVAESSQEAKQRAAMHALNILTLVKEQRQASAMDGKTSAFAGRGSCASPDAVSLSLTPRYSKMLDFFSLFFGVVPAPVFTREGNSYICHMDLDGVKCTGQGINRFEAERHAIENALGEMELYDERLQGINSIIAQYPNIQPQCVPTAKLPEALRNEIHAFVQRCRAELHFPVDGNTVGNEGHGGTPEKILTDDVLDAETRAAIKALEDVRRDEAYARRLRDRLCNLRADPKYLEKFHMRRSSLAIASVEQRIIEAMDQHRVVVVCGTTGCGKTTQVPQYILDREIMEERGDRCCIVVTQPRRLSAFSIADRIASERLDVVGKDVGYAVRLDARPGRHITLCTTGVLLQMLSGMPSLDTVSHLVIDEVHERDINCDVALALVKELLMEGKNKRLKVLLMSATMQSEMFASYFGDVPVISVEGAVYPVKVSYLDQVAHLFQYSSPPGYYSPMFDALSSATTSQGRNTYRGRGGYRGTRWQLTTPPKTDYTLIARLIERSVEVDLHGEVEGKSVLVFLPGWKELVAAKQALEALNGEQRYHIILLHSSVDAKKQRECFSPAPEGFVKVVLATNIAESGITIDDAAVVIDTGLIKQTSWVSRATGTQQEHHASSYSTQLALQYASRANCTQRKGRAGRTQGGICYRLFTREVWDVLPSFQEAEIHRVPLTQVLLTLLSLGHTKPKETLQRFIEPPSVKNVEASMRQLRSLGAVTADEKLTPLGLYLSRLPCDPRIGKMIMMGAVLRCMDSALTMAATADVSPFVTSREVSFEVRQKRHGFSMGSQSDHISVLNAYNAFCARQGDGVFASEQYIHRNNMRIISRYKQQYRDILRRSGFIRDGESFSLEAPEDEFIIPNDDAVAPLHVDSGLLSLDAADVTLVKACLCAALFPNVAVLDPSPLLQGGKKAKTLVMRTATHKNISPSKDSACRRLGPPRAHGVLTPKEFFGRDAESGAEAPVIPSMFYIYQSIFCVQESREEFLTQVSSVSLWALLLFGVGEADMRFDPLLQLCIVGGWIGIHIDASSFATLHALRTTLHTSVWRKYQKPDDEKNNEALEVLRRLCKEVLQSPPNDKQQYLNRLVDTGRILSPSKLEPMTTDTNDENFAWE</sequence>
<dbReference type="InterPro" id="IPR011545">
    <property type="entry name" value="DEAD/DEAH_box_helicase_dom"/>
</dbReference>
<dbReference type="InterPro" id="IPR014720">
    <property type="entry name" value="dsRBD_dom"/>
</dbReference>
<dbReference type="PROSITE" id="PS51194">
    <property type="entry name" value="HELICASE_CTER"/>
    <property type="match status" value="1"/>
</dbReference>
<dbReference type="VEuPathDB" id="TriTrypDB:C3747_225g27"/>
<dbReference type="PROSITE" id="PS50137">
    <property type="entry name" value="DS_RBD"/>
    <property type="match status" value="1"/>
</dbReference>
<accession>A0A2V2VKV3</accession>
<evidence type="ECO:0000256" key="7">
    <source>
        <dbReference type="PROSITE-ProRule" id="PRU00266"/>
    </source>
</evidence>
<keyword evidence="5" id="KW-0067">ATP-binding</keyword>
<dbReference type="SMART" id="SM00490">
    <property type="entry name" value="HELICc"/>
    <property type="match status" value="1"/>
</dbReference>
<dbReference type="PANTHER" id="PTHR18934:SF235">
    <property type="entry name" value="DEAH-BOX RNA HELICASE, PUTATIVE-RELATED"/>
    <property type="match status" value="1"/>
</dbReference>
<dbReference type="EMBL" id="PRFA01000020">
    <property type="protein sequence ID" value="PWU95848.1"/>
    <property type="molecule type" value="Genomic_DNA"/>
</dbReference>
<dbReference type="Gene3D" id="1.20.120.1080">
    <property type="match status" value="1"/>
</dbReference>
<dbReference type="Pfam" id="PF21010">
    <property type="entry name" value="HA2_C"/>
    <property type="match status" value="1"/>
</dbReference>
<keyword evidence="4 12" id="KW-0347">Helicase</keyword>
<dbReference type="PROSITE" id="PS51192">
    <property type="entry name" value="HELICASE_ATP_BIND_1"/>
    <property type="match status" value="1"/>
</dbReference>
<dbReference type="InterPro" id="IPR027417">
    <property type="entry name" value="P-loop_NTPase"/>
</dbReference>
<dbReference type="VEuPathDB" id="TriTrypDB:TcCLB.506265.100"/>
<dbReference type="GO" id="GO:0003724">
    <property type="term" value="F:RNA helicase activity"/>
    <property type="evidence" value="ECO:0007669"/>
    <property type="project" value="UniProtKB-EC"/>
</dbReference>
<dbReference type="EC" id="3.6.4.13" evidence="1"/>
<dbReference type="CDD" id="cd17917">
    <property type="entry name" value="DEXHc_RHA-like"/>
    <property type="match status" value="1"/>
</dbReference>
<dbReference type="Proteomes" id="UP000246121">
    <property type="component" value="Unassembled WGS sequence"/>
</dbReference>
<evidence type="ECO:0000256" key="3">
    <source>
        <dbReference type="ARBA" id="ARBA00022801"/>
    </source>
</evidence>
<dbReference type="FunFam" id="3.40.50.300:FF:000500">
    <property type="entry name" value="ATP-dependent RNA helicase DHX29"/>
    <property type="match status" value="1"/>
</dbReference>
<dbReference type="VEuPathDB" id="TriTrypDB:Tc_MARK_2628"/>
<dbReference type="VEuPathDB" id="TriTrypDB:ECC02_007111"/>
<dbReference type="VEuPathDB" id="TriTrypDB:BCY84_19042"/>
<dbReference type="Pfam" id="PF04408">
    <property type="entry name" value="WHD_HA2"/>
    <property type="match status" value="1"/>
</dbReference>
<keyword evidence="3" id="KW-0378">Hydrolase</keyword>
<evidence type="ECO:0000259" key="9">
    <source>
        <dbReference type="PROSITE" id="PS50137"/>
    </source>
</evidence>
<proteinExistence type="predicted"/>
<dbReference type="SUPFAM" id="SSF52540">
    <property type="entry name" value="P-loop containing nucleoside triphosphate hydrolases"/>
    <property type="match status" value="1"/>
</dbReference>
<reference evidence="12 13" key="1">
    <citation type="journal article" date="2018" name="Microb. Genom.">
        <title>Expanding an expanded genome: long-read sequencing of Trypanosoma cruzi.</title>
        <authorList>
            <person name="Berna L."/>
            <person name="Rodriguez M."/>
            <person name="Chiribao M.L."/>
            <person name="Parodi-Talice A."/>
            <person name="Pita S."/>
            <person name="Rijo G."/>
            <person name="Alvarez-Valin F."/>
            <person name="Robello C."/>
        </authorList>
    </citation>
    <scope>NUCLEOTIDE SEQUENCE [LARGE SCALE GENOMIC DNA]</scope>
    <source>
        <strain evidence="12 13">Dm28c</strain>
    </source>
</reference>
<dbReference type="GO" id="GO:0003723">
    <property type="term" value="F:RNA binding"/>
    <property type="evidence" value="ECO:0007669"/>
    <property type="project" value="UniProtKB-UniRule"/>
</dbReference>
<dbReference type="SMART" id="SM00487">
    <property type="entry name" value="DEXDc"/>
    <property type="match status" value="1"/>
</dbReference>
<dbReference type="InterPro" id="IPR002464">
    <property type="entry name" value="DNA/RNA_helicase_DEAH_CS"/>
</dbReference>
<dbReference type="FunFam" id="1.20.120.1080:FF:000002">
    <property type="entry name" value="Putative ATP-dependent RNA helicase DHX36"/>
    <property type="match status" value="1"/>
</dbReference>
<evidence type="ECO:0000256" key="6">
    <source>
        <dbReference type="ARBA" id="ARBA00047984"/>
    </source>
</evidence>
<gene>
    <name evidence="12" type="ORF">C4B63_20g41</name>
</gene>
<dbReference type="InterPro" id="IPR001650">
    <property type="entry name" value="Helicase_C-like"/>
</dbReference>
<dbReference type="PANTHER" id="PTHR18934">
    <property type="entry name" value="ATP-DEPENDENT RNA HELICASE"/>
    <property type="match status" value="1"/>
</dbReference>
<evidence type="ECO:0000256" key="8">
    <source>
        <dbReference type="SAM" id="MobiDB-lite"/>
    </source>
</evidence>
<dbReference type="Pfam" id="PF00271">
    <property type="entry name" value="Helicase_C"/>
    <property type="match status" value="1"/>
</dbReference>
<protein>
    <recommendedName>
        <fullName evidence="1">RNA helicase</fullName>
        <ecNumber evidence="1">3.6.4.13</ecNumber>
    </recommendedName>
</protein>
<dbReference type="VEuPathDB" id="TriTrypDB:TCSYLVIO_003932"/>
<dbReference type="PROSITE" id="PS00690">
    <property type="entry name" value="DEAH_ATP_HELICASE"/>
    <property type="match status" value="1"/>
</dbReference>